<dbReference type="RefSeq" id="WP_038060519.1">
    <property type="nucleotide sequence ID" value="NZ_CP008796.1"/>
</dbReference>
<dbReference type="Pfam" id="PF02441">
    <property type="entry name" value="Flavoprotein"/>
    <property type="match status" value="1"/>
</dbReference>
<comment type="catalytic activity">
    <reaction evidence="3 4">
        <text>(R)-4'-phosphopantothenate + L-cysteine + CTP = N-[(R)-4-phosphopantothenoyl]-L-cysteine + CMP + diphosphate + H(+)</text>
        <dbReference type="Rhea" id="RHEA:19397"/>
        <dbReference type="ChEBI" id="CHEBI:10986"/>
        <dbReference type="ChEBI" id="CHEBI:15378"/>
        <dbReference type="ChEBI" id="CHEBI:33019"/>
        <dbReference type="ChEBI" id="CHEBI:35235"/>
        <dbReference type="ChEBI" id="CHEBI:37563"/>
        <dbReference type="ChEBI" id="CHEBI:59458"/>
        <dbReference type="ChEBI" id="CHEBI:60377"/>
        <dbReference type="EC" id="6.3.2.5"/>
    </reaction>
</comment>
<dbReference type="InterPro" id="IPR035929">
    <property type="entry name" value="CoaB-like_sf"/>
</dbReference>
<dbReference type="NCBIfam" id="TIGR00521">
    <property type="entry name" value="coaBC_dfp"/>
    <property type="match status" value="1"/>
</dbReference>
<evidence type="ECO:0000256" key="1">
    <source>
        <dbReference type="ARBA" id="ARBA00022793"/>
    </source>
</evidence>
<dbReference type="GO" id="GO:0004633">
    <property type="term" value="F:phosphopantothenoylcysteine decarboxylase activity"/>
    <property type="evidence" value="ECO:0007669"/>
    <property type="project" value="UniProtKB-UniRule"/>
</dbReference>
<keyword evidence="3" id="KW-0479">Metal-binding</keyword>
<dbReference type="Gene3D" id="3.40.50.10300">
    <property type="entry name" value="CoaB-like"/>
    <property type="match status" value="1"/>
</dbReference>
<keyword evidence="8" id="KW-1185">Reference proteome</keyword>
<evidence type="ECO:0000259" key="6">
    <source>
        <dbReference type="Pfam" id="PF04127"/>
    </source>
</evidence>
<feature type="binding site" evidence="3">
    <location>
        <position position="291"/>
    </location>
    <ligand>
        <name>CTP</name>
        <dbReference type="ChEBI" id="CHEBI:37563"/>
    </ligand>
</feature>
<dbReference type="EMBL" id="CP008796">
    <property type="protein sequence ID" value="AIH04583.1"/>
    <property type="molecule type" value="Genomic_DNA"/>
</dbReference>
<evidence type="ECO:0000313" key="8">
    <source>
        <dbReference type="Proteomes" id="UP000028481"/>
    </source>
</evidence>
<dbReference type="STRING" id="289377.HL41_07815"/>
<dbReference type="SUPFAM" id="SSF52507">
    <property type="entry name" value="Homo-oligomeric flavin-containing Cys decarboxylases, HFCD"/>
    <property type="match status" value="1"/>
</dbReference>
<keyword evidence="3 4" id="KW-0285">Flavoprotein</keyword>
<keyword evidence="1 3" id="KW-0210">Decarboxylase</keyword>
<feature type="region of interest" description="Phosphopantothenate--cysteine ligase" evidence="3">
    <location>
        <begin position="193"/>
        <end position="403"/>
    </location>
</feature>
<dbReference type="Pfam" id="PF04127">
    <property type="entry name" value="DFP"/>
    <property type="match status" value="1"/>
</dbReference>
<evidence type="ECO:0000313" key="7">
    <source>
        <dbReference type="EMBL" id="AIH04583.1"/>
    </source>
</evidence>
<dbReference type="InterPro" id="IPR005252">
    <property type="entry name" value="CoaBC"/>
</dbReference>
<accession>A0A075WVU3</accession>
<comment type="function">
    <text evidence="3">Catalyzes two sequential steps in the biosynthesis of coenzyme A. In the first step cysteine is conjugated to 4'-phosphopantothenate to form 4-phosphopantothenoylcysteine. In the second step the latter compound is decarboxylated to form 4'-phosphopantotheine.</text>
</comment>
<feature type="binding site" evidence="3">
    <location>
        <position position="354"/>
    </location>
    <ligand>
        <name>CTP</name>
        <dbReference type="ChEBI" id="CHEBI:37563"/>
    </ligand>
</feature>
<comment type="similarity">
    <text evidence="3 4">In the C-terminal section; belongs to the PPC synthetase family.</text>
</comment>
<dbReference type="GO" id="GO:0015941">
    <property type="term" value="P:pantothenate catabolic process"/>
    <property type="evidence" value="ECO:0007669"/>
    <property type="project" value="InterPro"/>
</dbReference>
<feature type="binding site" evidence="3">
    <location>
        <position position="301"/>
    </location>
    <ligand>
        <name>CTP</name>
        <dbReference type="ChEBI" id="CHEBI:37563"/>
    </ligand>
</feature>
<comment type="cofactor">
    <cofactor evidence="3">
        <name>FMN</name>
        <dbReference type="ChEBI" id="CHEBI:58210"/>
    </cofactor>
    <text evidence="3">Binds 1 FMN per subunit.</text>
</comment>
<name>A0A075WVU3_9BACT</name>
<feature type="binding site" evidence="3">
    <location>
        <position position="335"/>
    </location>
    <ligand>
        <name>CTP</name>
        <dbReference type="ChEBI" id="CHEBI:37563"/>
    </ligand>
</feature>
<dbReference type="PANTHER" id="PTHR14359">
    <property type="entry name" value="HOMO-OLIGOMERIC FLAVIN CONTAINING CYS DECARBOXYLASE FAMILY"/>
    <property type="match status" value="1"/>
</dbReference>
<sequence length="403" mass="44579">MVANGLKGRNILVGLTGGIAVYKVCELIRKLKNSGANVKVILSKGAEKFVTPLLFASLSGEKAYTDEDFFKPTGEILHIDLAKFPDVVIIAPATASFMAKLASGQADELLLSTLLATKTPVYIFPSMNTNMWEHPATQRNVETLKSWGYRVYEPASGALACNTTGKGRLPEVEEIFETLQAHFVKKDMLGQKVLITGGPTREYIDEVRFITNDSSGKMAFLLAKEAYYRGAEVYLIWGGKELPGIFPRINDFLGIPYPKVFSVSTTKEMLEVAKTLFPKCNLAIFAAAPCDFRPKQAFSGKIKKQEILTLDLELTEDIAKTLSSQKQPDQITIGFALETPENLEKYALLKKKEKNFDFIVANPISTLSAESSDFIVFTPKDKLEFKEVSKAYLAKVLFDLIGV</sequence>
<feature type="domain" description="Flavoprotein" evidence="5">
    <location>
        <begin position="10"/>
        <end position="181"/>
    </location>
</feature>
<dbReference type="GO" id="GO:0015937">
    <property type="term" value="P:coenzyme A biosynthetic process"/>
    <property type="evidence" value="ECO:0007669"/>
    <property type="project" value="UniProtKB-UniRule"/>
</dbReference>
<organism evidence="7 8">
    <name type="scientific">Thermodesulfobacterium commune DSM 2178</name>
    <dbReference type="NCBI Taxonomy" id="289377"/>
    <lineage>
        <taxon>Bacteria</taxon>
        <taxon>Pseudomonadati</taxon>
        <taxon>Thermodesulfobacteriota</taxon>
        <taxon>Thermodesulfobacteria</taxon>
        <taxon>Thermodesulfobacteriales</taxon>
        <taxon>Thermodesulfobacteriaceae</taxon>
        <taxon>Thermodesulfobacterium</taxon>
    </lineage>
</organism>
<dbReference type="PaxDb" id="289377-HL41_07815"/>
<dbReference type="KEGG" id="tcm:HL41_07815"/>
<feature type="active site" description="Proton donor" evidence="3">
    <location>
        <position position="161"/>
    </location>
</feature>
<dbReference type="InterPro" id="IPR007085">
    <property type="entry name" value="DNA/pantothenate-metab_flavo_C"/>
</dbReference>
<evidence type="ECO:0000256" key="3">
    <source>
        <dbReference type="HAMAP-Rule" id="MF_02225"/>
    </source>
</evidence>
<dbReference type="GO" id="GO:0004632">
    <property type="term" value="F:phosphopantothenate--cysteine ligase activity"/>
    <property type="evidence" value="ECO:0007669"/>
    <property type="project" value="UniProtKB-UniRule"/>
</dbReference>
<keyword evidence="3 4" id="KW-0288">FMN</keyword>
<dbReference type="GO" id="GO:0010181">
    <property type="term" value="F:FMN binding"/>
    <property type="evidence" value="ECO:0007669"/>
    <property type="project" value="UniProtKB-UniRule"/>
</dbReference>
<dbReference type="GO" id="GO:0046872">
    <property type="term" value="F:metal ion binding"/>
    <property type="evidence" value="ECO:0007669"/>
    <property type="project" value="UniProtKB-KW"/>
</dbReference>
<feature type="domain" description="DNA/pantothenate metabolism flavoprotein C-terminal" evidence="6">
    <location>
        <begin position="189"/>
        <end position="401"/>
    </location>
</feature>
<comment type="pathway">
    <text evidence="3 4">Cofactor biosynthesis; coenzyme A biosynthesis; CoA from (R)-pantothenate: step 2/5.</text>
</comment>
<gene>
    <name evidence="3" type="primary">coaBC</name>
    <name evidence="7" type="ORF">HL41_07815</name>
</gene>
<comment type="cofactor">
    <cofactor evidence="3">
        <name>Mg(2+)</name>
        <dbReference type="ChEBI" id="CHEBI:18420"/>
    </cofactor>
</comment>
<feature type="region of interest" description="Phosphopantothenoylcysteine decarboxylase" evidence="3">
    <location>
        <begin position="1"/>
        <end position="192"/>
    </location>
</feature>
<protein>
    <recommendedName>
        <fullName evidence="3">Coenzyme A biosynthesis bifunctional protein CoaBC</fullName>
    </recommendedName>
    <alternativeName>
        <fullName evidence="3">DNA/pantothenate metabolism flavoprotein</fullName>
    </alternativeName>
    <alternativeName>
        <fullName evidence="3">Phosphopantothenoylcysteine synthetase/decarboxylase</fullName>
        <shortName evidence="3">PPCS-PPCDC</shortName>
    </alternativeName>
    <domain>
        <recommendedName>
            <fullName evidence="3">Phosphopantothenoylcysteine decarboxylase</fullName>
            <shortName evidence="3">PPC decarboxylase</shortName>
            <shortName evidence="3">PPC-DC</shortName>
            <ecNumber evidence="3">4.1.1.36</ecNumber>
        </recommendedName>
        <alternativeName>
            <fullName evidence="3">CoaC</fullName>
        </alternativeName>
    </domain>
    <domain>
        <recommendedName>
            <fullName evidence="3">Phosphopantothenate--cysteine ligase</fullName>
            <ecNumber evidence="3">6.3.2.5</ecNumber>
        </recommendedName>
        <alternativeName>
            <fullName evidence="3">CoaB</fullName>
        </alternativeName>
        <alternativeName>
            <fullName evidence="3">Phosphopantothenoylcysteine synthetase</fullName>
            <shortName evidence="3">PPC synthetase</shortName>
            <shortName evidence="3">PPC-S</shortName>
        </alternativeName>
    </domain>
</protein>
<dbReference type="eggNOG" id="COG0452">
    <property type="taxonomic scope" value="Bacteria"/>
</dbReference>
<dbReference type="Proteomes" id="UP000028481">
    <property type="component" value="Chromosome"/>
</dbReference>
<feature type="binding site" evidence="3">
    <location>
        <position position="350"/>
    </location>
    <ligand>
        <name>CTP</name>
        <dbReference type="ChEBI" id="CHEBI:37563"/>
    </ligand>
</feature>
<dbReference type="EC" id="6.3.2.5" evidence="3"/>
<keyword evidence="3" id="KW-0511">Multifunctional enzyme</keyword>
<dbReference type="OrthoDB" id="9802554at2"/>
<dbReference type="UniPathway" id="UPA00241">
    <property type="reaction ID" value="UER00353"/>
</dbReference>
<keyword evidence="3" id="KW-0460">Magnesium</keyword>
<dbReference type="InterPro" id="IPR003382">
    <property type="entry name" value="Flavoprotein"/>
</dbReference>
<dbReference type="AlphaFoldDB" id="A0A075WVU3"/>
<evidence type="ECO:0000256" key="4">
    <source>
        <dbReference type="RuleBase" id="RU364078"/>
    </source>
</evidence>
<evidence type="ECO:0000256" key="2">
    <source>
        <dbReference type="ARBA" id="ARBA00023239"/>
    </source>
</evidence>
<keyword evidence="3 4" id="KW-0436">Ligase</keyword>
<dbReference type="SUPFAM" id="SSF102645">
    <property type="entry name" value="CoaB-like"/>
    <property type="match status" value="1"/>
</dbReference>
<comment type="pathway">
    <text evidence="3 4">Cofactor biosynthesis; coenzyme A biosynthesis; CoA from (R)-pantothenate: step 3/5.</text>
</comment>
<comment type="caution">
    <text evidence="3">Lacks conserved residue(s) required for the propagation of feature annotation.</text>
</comment>
<comment type="function">
    <text evidence="4">Catalyzes two steps in the biosynthesis of coenzyme A. In the first step cysteine is conjugated to 4'-phosphopantothenate to form 4-phosphopantothenoylcysteine, in the latter compound is decarboxylated to form 4'-phosphopantotheine.</text>
</comment>
<dbReference type="HOGENOM" id="CLU_033319_0_1_0"/>
<evidence type="ECO:0000259" key="5">
    <source>
        <dbReference type="Pfam" id="PF02441"/>
    </source>
</evidence>
<dbReference type="PANTHER" id="PTHR14359:SF6">
    <property type="entry name" value="PHOSPHOPANTOTHENOYLCYSTEINE DECARBOXYLASE"/>
    <property type="match status" value="1"/>
</dbReference>
<comment type="similarity">
    <text evidence="3 4">In the N-terminal section; belongs to the HFCD (homo-oligomeric flavin containing Cys decarboxylase) superfamily.</text>
</comment>
<keyword evidence="2 3" id="KW-0456">Lyase</keyword>
<comment type="catalytic activity">
    <reaction evidence="3 4">
        <text>N-[(R)-4-phosphopantothenoyl]-L-cysteine + H(+) = (R)-4'-phosphopantetheine + CO2</text>
        <dbReference type="Rhea" id="RHEA:16793"/>
        <dbReference type="ChEBI" id="CHEBI:15378"/>
        <dbReference type="ChEBI" id="CHEBI:16526"/>
        <dbReference type="ChEBI" id="CHEBI:59458"/>
        <dbReference type="ChEBI" id="CHEBI:61723"/>
        <dbReference type="EC" id="4.1.1.36"/>
    </reaction>
</comment>
<dbReference type="HAMAP" id="MF_02225">
    <property type="entry name" value="CoaBC"/>
    <property type="match status" value="1"/>
</dbReference>
<dbReference type="Gene3D" id="3.40.50.1950">
    <property type="entry name" value="Flavin prenyltransferase-like"/>
    <property type="match status" value="1"/>
</dbReference>
<dbReference type="InterPro" id="IPR036551">
    <property type="entry name" value="Flavin_trans-like"/>
</dbReference>
<reference evidence="7 8" key="1">
    <citation type="journal article" date="2015" name="Genome Announc.">
        <title>Genome Sequence of a Sulfate-Reducing Thermophilic Bacterium, Thermodesulfobacterium commune DSM 2178T (Phylum Thermodesulfobacteria).</title>
        <authorList>
            <person name="Bhatnagar S."/>
            <person name="Badger J.H."/>
            <person name="Madupu R."/>
            <person name="Khouri H.M."/>
            <person name="O'Connor E.M."/>
            <person name="Robb F.T."/>
            <person name="Ward N.L."/>
            <person name="Eisen J.A."/>
        </authorList>
    </citation>
    <scope>NUCLEOTIDE SEQUENCE [LARGE SCALE GENOMIC DNA]</scope>
    <source>
        <strain evidence="7 8">DSM 2178</strain>
    </source>
</reference>
<dbReference type="GO" id="GO:0071513">
    <property type="term" value="C:phosphopantothenoylcysteine decarboxylase complex"/>
    <property type="evidence" value="ECO:0007669"/>
    <property type="project" value="TreeGrafter"/>
</dbReference>
<proteinExistence type="inferred from homology"/>
<dbReference type="EC" id="4.1.1.36" evidence="3"/>